<comment type="cofactor">
    <cofactor evidence="1 14">
        <name>adenosylcob(III)alamin</name>
        <dbReference type="ChEBI" id="CHEBI:18408"/>
    </cofactor>
</comment>
<dbReference type="Pfam" id="PF00317">
    <property type="entry name" value="Ribonuc_red_lgN"/>
    <property type="match status" value="1"/>
</dbReference>
<evidence type="ECO:0000256" key="9">
    <source>
        <dbReference type="ARBA" id="ARBA00023116"/>
    </source>
</evidence>
<evidence type="ECO:0000256" key="6">
    <source>
        <dbReference type="ARBA" id="ARBA00022634"/>
    </source>
</evidence>
<evidence type="ECO:0000259" key="16">
    <source>
        <dbReference type="Pfam" id="PF00317"/>
    </source>
</evidence>
<comment type="catalytic activity">
    <reaction evidence="13 14">
        <text>a 2'-deoxyribonucleoside 5'-diphosphate + [thioredoxin]-disulfide + H2O = a ribonucleoside 5'-diphosphate + [thioredoxin]-dithiol</text>
        <dbReference type="Rhea" id="RHEA:23252"/>
        <dbReference type="Rhea" id="RHEA-COMP:10698"/>
        <dbReference type="Rhea" id="RHEA-COMP:10700"/>
        <dbReference type="ChEBI" id="CHEBI:15377"/>
        <dbReference type="ChEBI" id="CHEBI:29950"/>
        <dbReference type="ChEBI" id="CHEBI:50058"/>
        <dbReference type="ChEBI" id="CHEBI:57930"/>
        <dbReference type="ChEBI" id="CHEBI:73316"/>
        <dbReference type="EC" id="1.17.4.1"/>
    </reaction>
</comment>
<dbReference type="RefSeq" id="WP_419190738.1">
    <property type="nucleotide sequence ID" value="NZ_CP036434.1"/>
</dbReference>
<evidence type="ECO:0000256" key="4">
    <source>
        <dbReference type="ARBA" id="ARBA00014409"/>
    </source>
</evidence>
<dbReference type="NCBIfam" id="TIGR02504">
    <property type="entry name" value="NrdJ_Z"/>
    <property type="match status" value="1"/>
</dbReference>
<dbReference type="Gene3D" id="3.20.70.20">
    <property type="match status" value="1"/>
</dbReference>
<feature type="compositionally biased region" description="Low complexity" evidence="15">
    <location>
        <begin position="630"/>
        <end position="658"/>
    </location>
</feature>
<dbReference type="EMBL" id="CP036434">
    <property type="protein sequence ID" value="QDV10046.1"/>
    <property type="molecule type" value="Genomic_DNA"/>
</dbReference>
<evidence type="ECO:0000256" key="10">
    <source>
        <dbReference type="ARBA" id="ARBA00023157"/>
    </source>
</evidence>
<evidence type="ECO:0000259" key="18">
    <source>
        <dbReference type="Pfam" id="PF12637"/>
    </source>
</evidence>
<proteinExistence type="inferred from homology"/>
<dbReference type="InterPro" id="IPR050862">
    <property type="entry name" value="RdRp_reductase_class-2"/>
</dbReference>
<evidence type="ECO:0000256" key="7">
    <source>
        <dbReference type="ARBA" id="ARBA00022741"/>
    </source>
</evidence>
<keyword evidence="6 14" id="KW-0237">DNA synthesis</keyword>
<dbReference type="InterPro" id="IPR024434">
    <property type="entry name" value="TSCPD_dom"/>
</dbReference>
<feature type="domain" description="TSCPD" evidence="18">
    <location>
        <begin position="694"/>
        <end position="787"/>
    </location>
</feature>
<comment type="similarity">
    <text evidence="2 14">Belongs to the ribonucleoside diphosphate reductase class-2 family.</text>
</comment>
<feature type="region of interest" description="Disordered" evidence="15">
    <location>
        <begin position="1"/>
        <end position="41"/>
    </location>
</feature>
<evidence type="ECO:0000256" key="13">
    <source>
        <dbReference type="ARBA" id="ARBA00047754"/>
    </source>
</evidence>
<name>A0A518F135_9BACT</name>
<dbReference type="GO" id="GO:0071897">
    <property type="term" value="P:DNA biosynthetic process"/>
    <property type="evidence" value="ECO:0007669"/>
    <property type="project" value="UniProtKB-KW"/>
</dbReference>
<dbReference type="UniPathway" id="UPA00326"/>
<dbReference type="PANTHER" id="PTHR43371">
    <property type="entry name" value="VITAMIN B12-DEPENDENT RIBONUCLEOTIDE REDUCTASE"/>
    <property type="match status" value="1"/>
</dbReference>
<evidence type="ECO:0000256" key="12">
    <source>
        <dbReference type="ARBA" id="ARBA00025437"/>
    </source>
</evidence>
<keyword evidence="5 14" id="KW-0846">Cobalamin</keyword>
<gene>
    <name evidence="19" type="primary">nrdZ</name>
    <name evidence="19" type="ORF">Poly30_56080</name>
</gene>
<keyword evidence="20" id="KW-1185">Reference proteome</keyword>
<dbReference type="Proteomes" id="UP000320390">
    <property type="component" value="Chromosome"/>
</dbReference>
<evidence type="ECO:0000256" key="8">
    <source>
        <dbReference type="ARBA" id="ARBA00023002"/>
    </source>
</evidence>
<dbReference type="InterPro" id="IPR000788">
    <property type="entry name" value="RNR_lg_C"/>
</dbReference>
<evidence type="ECO:0000256" key="14">
    <source>
        <dbReference type="RuleBase" id="RU364064"/>
    </source>
</evidence>
<keyword evidence="7 14" id="KW-0547">Nucleotide-binding</keyword>
<feature type="compositionally biased region" description="Basic and acidic residues" evidence="15">
    <location>
        <begin position="1"/>
        <end position="15"/>
    </location>
</feature>
<evidence type="ECO:0000256" key="15">
    <source>
        <dbReference type="SAM" id="MobiDB-lite"/>
    </source>
</evidence>
<evidence type="ECO:0000256" key="2">
    <source>
        <dbReference type="ARBA" id="ARBA00007405"/>
    </source>
</evidence>
<accession>A0A518F135</accession>
<keyword evidence="9" id="KW-0215">Deoxyribonucleotide synthesis</keyword>
<comment type="function">
    <text evidence="12 14">Catalyzes the reduction of ribonucleotides to deoxyribonucleotides. May function to provide a pool of deoxyribonucleotide precursors for DNA repair during oxygen limitation and/or for immediate growth after restoration of oxygen.</text>
</comment>
<dbReference type="GO" id="GO:0031419">
    <property type="term" value="F:cobalamin binding"/>
    <property type="evidence" value="ECO:0007669"/>
    <property type="project" value="UniProtKB-KW"/>
</dbReference>
<feature type="domain" description="Ribonucleotide reductase large subunit N-terminal" evidence="16">
    <location>
        <begin position="44"/>
        <end position="122"/>
    </location>
</feature>
<keyword evidence="8 14" id="KW-0560">Oxidoreductase</keyword>
<dbReference type="CDD" id="cd02888">
    <property type="entry name" value="RNR_II_dimer"/>
    <property type="match status" value="1"/>
</dbReference>
<evidence type="ECO:0000256" key="5">
    <source>
        <dbReference type="ARBA" id="ARBA00022628"/>
    </source>
</evidence>
<feature type="domain" description="Ribonucleotide reductase large subunit C-terminal" evidence="17">
    <location>
        <begin position="126"/>
        <end position="460"/>
    </location>
</feature>
<evidence type="ECO:0000256" key="1">
    <source>
        <dbReference type="ARBA" id="ARBA00001922"/>
    </source>
</evidence>
<feature type="domain" description="Ribonucleotide reductase large subunit C-terminal" evidence="17">
    <location>
        <begin position="465"/>
        <end position="616"/>
    </location>
</feature>
<protein>
    <recommendedName>
        <fullName evidence="4 14">Vitamin B12-dependent ribonucleotide reductase</fullName>
        <ecNumber evidence="3 14">1.17.4.1</ecNumber>
    </recommendedName>
</protein>
<dbReference type="SUPFAM" id="SSF48168">
    <property type="entry name" value="R1 subunit of ribonucleotide reductase, N-terminal domain"/>
    <property type="match status" value="1"/>
</dbReference>
<dbReference type="EC" id="1.17.4.1" evidence="3 14"/>
<evidence type="ECO:0000256" key="3">
    <source>
        <dbReference type="ARBA" id="ARBA00012274"/>
    </source>
</evidence>
<organism evidence="19 20">
    <name type="scientific">Saltatorellus ferox</name>
    <dbReference type="NCBI Taxonomy" id="2528018"/>
    <lineage>
        <taxon>Bacteria</taxon>
        <taxon>Pseudomonadati</taxon>
        <taxon>Planctomycetota</taxon>
        <taxon>Planctomycetia</taxon>
        <taxon>Planctomycetia incertae sedis</taxon>
        <taxon>Saltatorellus</taxon>
    </lineage>
</organism>
<dbReference type="SUPFAM" id="SSF51998">
    <property type="entry name" value="PFL-like glycyl radical enzymes"/>
    <property type="match status" value="1"/>
</dbReference>
<dbReference type="GO" id="GO:0004748">
    <property type="term" value="F:ribonucleoside-diphosphate reductase activity, thioredoxin disulfide as acceptor"/>
    <property type="evidence" value="ECO:0007669"/>
    <property type="project" value="UniProtKB-EC"/>
</dbReference>
<keyword evidence="11 14" id="KW-0170">Cobalt</keyword>
<evidence type="ECO:0000256" key="11">
    <source>
        <dbReference type="ARBA" id="ARBA00023285"/>
    </source>
</evidence>
<dbReference type="Pfam" id="PF02867">
    <property type="entry name" value="Ribonuc_red_lgC"/>
    <property type="match status" value="2"/>
</dbReference>
<dbReference type="InterPro" id="IPR013509">
    <property type="entry name" value="RNR_lsu_N"/>
</dbReference>
<dbReference type="Pfam" id="PF12637">
    <property type="entry name" value="TSCPD"/>
    <property type="match status" value="1"/>
</dbReference>
<evidence type="ECO:0000313" key="20">
    <source>
        <dbReference type="Proteomes" id="UP000320390"/>
    </source>
</evidence>
<reference evidence="19 20" key="1">
    <citation type="submission" date="2019-02" db="EMBL/GenBank/DDBJ databases">
        <title>Deep-cultivation of Planctomycetes and their phenomic and genomic characterization uncovers novel biology.</title>
        <authorList>
            <person name="Wiegand S."/>
            <person name="Jogler M."/>
            <person name="Boedeker C."/>
            <person name="Pinto D."/>
            <person name="Vollmers J."/>
            <person name="Rivas-Marin E."/>
            <person name="Kohn T."/>
            <person name="Peeters S.H."/>
            <person name="Heuer A."/>
            <person name="Rast P."/>
            <person name="Oberbeckmann S."/>
            <person name="Bunk B."/>
            <person name="Jeske O."/>
            <person name="Meyerdierks A."/>
            <person name="Storesund J.E."/>
            <person name="Kallscheuer N."/>
            <person name="Luecker S."/>
            <person name="Lage O.M."/>
            <person name="Pohl T."/>
            <person name="Merkel B.J."/>
            <person name="Hornburger P."/>
            <person name="Mueller R.-W."/>
            <person name="Bruemmer F."/>
            <person name="Labrenz M."/>
            <person name="Spormann A.M."/>
            <person name="Op den Camp H."/>
            <person name="Overmann J."/>
            <person name="Amann R."/>
            <person name="Jetten M.S.M."/>
            <person name="Mascher T."/>
            <person name="Medema M.H."/>
            <person name="Devos D.P."/>
            <person name="Kaster A.-K."/>
            <person name="Ovreas L."/>
            <person name="Rohde M."/>
            <person name="Galperin M.Y."/>
            <person name="Jogler C."/>
        </authorList>
    </citation>
    <scope>NUCLEOTIDE SEQUENCE [LARGE SCALE GENOMIC DNA]</scope>
    <source>
        <strain evidence="19 20">Poly30</strain>
    </source>
</reference>
<feature type="region of interest" description="Disordered" evidence="15">
    <location>
        <begin position="627"/>
        <end position="662"/>
    </location>
</feature>
<evidence type="ECO:0000259" key="17">
    <source>
        <dbReference type="Pfam" id="PF02867"/>
    </source>
</evidence>
<dbReference type="GO" id="GO:0009263">
    <property type="term" value="P:deoxyribonucleotide biosynthetic process"/>
    <property type="evidence" value="ECO:0007669"/>
    <property type="project" value="UniProtKB-KW"/>
</dbReference>
<sequence length="858" mass="93115">MNDSSDSERGSEFRGGDAQGGEYEGSALDAVDPPADLPDPDVAENALTVLERRYLIRNEAGELVETPRQLFWRVARTVARAELKFNALAEEALEVARDYYTLMSQRMFLPNSPCLSNAGRGSGMLSACFVLPVTDSVDGIYDAVKATALIQKAGGGTGFSFSSIRAAGERVDSSGGSGAGPLTFMEVFSKASDSIQQGAFRKGANMGILRIDHPDVGDFIVVKDDRTKLTNFNISVAITDAFIEALERDPSAIHEVKDPHTGVWRPLQKRGQAGAFWTVGELWTEIIEHAHATGEPGLVFIDRINAQNPIKNVGAIEATNPCGEQPLHAWDSCNLGSINLGRFVIPGEGAAGTATPQFHWDAYREVIHTCTRFLDDVIEVNEYPLREIAEMSRMTRRIGLGVMGFADALFELGIPYDSAEALSFAEEVMRVLDEESHLASEVLAEERGVFAAWEGSEWEKRGVRLRNSYTTTIAPTGTISIIAGCSGGIEPMFSLAFERQVMRDTDGTPTVMREVNEVFERVATASGYFSEELIEKILEEGTLAHIDDVPEAHRELFVTAHDIAPESHVKMQAAFQRHCDAAISKTINFPNDASIDDVRQIYDLAIDLDLKGVTVYRDGCREMQPMALKGSGSQESGSQGADRPAGGMETEAEGAGYAQPGSSAEVASSGLRYDETGTLAPIKLPEIMPSLRIRQMTPFGNMHVKVSVDFQSGREREVFAQLGKGGDVANSDLEAICRILSLWLRSNGSLEKAVAQLSGIGSSLSVPTKDGRIMSLADGLATALLRYKRAKEEHGLENLLLGRVDPAAIEAEAPVERRRTPAMQNQASRYKVKCPTCSGDLSFQEGCVKCNSCGFSQC</sequence>
<dbReference type="InterPro" id="IPR008926">
    <property type="entry name" value="RNR_R1-su_N"/>
</dbReference>
<dbReference type="PRINTS" id="PR01183">
    <property type="entry name" value="RIBORDTASEM1"/>
</dbReference>
<evidence type="ECO:0000313" key="19">
    <source>
        <dbReference type="EMBL" id="QDV10046.1"/>
    </source>
</evidence>
<keyword evidence="10" id="KW-1015">Disulfide bond</keyword>
<dbReference type="PANTHER" id="PTHR43371:SF1">
    <property type="entry name" value="RIBONUCLEOSIDE-DIPHOSPHATE REDUCTASE"/>
    <property type="match status" value="1"/>
</dbReference>
<dbReference type="AlphaFoldDB" id="A0A518F135"/>
<dbReference type="InterPro" id="IPR013344">
    <property type="entry name" value="RNR_NrdJ/NrdZ"/>
</dbReference>
<dbReference type="GO" id="GO:0005524">
    <property type="term" value="F:ATP binding"/>
    <property type="evidence" value="ECO:0007669"/>
    <property type="project" value="InterPro"/>
</dbReference>